<reference evidence="1" key="2">
    <citation type="journal article" date="2015" name="Data Brief">
        <title>Shoot transcriptome of the giant reed, Arundo donax.</title>
        <authorList>
            <person name="Barrero R.A."/>
            <person name="Guerrero F.D."/>
            <person name="Moolhuijzen P."/>
            <person name="Goolsby J.A."/>
            <person name="Tidwell J."/>
            <person name="Bellgard S.E."/>
            <person name="Bellgard M.I."/>
        </authorList>
    </citation>
    <scope>NUCLEOTIDE SEQUENCE</scope>
    <source>
        <tissue evidence="1">Shoot tissue taken approximately 20 cm above the soil surface</tissue>
    </source>
</reference>
<protein>
    <submittedName>
        <fullName evidence="1">Uncharacterized protein</fullName>
    </submittedName>
</protein>
<reference evidence="1" key="1">
    <citation type="submission" date="2014-09" db="EMBL/GenBank/DDBJ databases">
        <authorList>
            <person name="Magalhaes I.L.F."/>
            <person name="Oliveira U."/>
            <person name="Santos F.R."/>
            <person name="Vidigal T.H.D.A."/>
            <person name="Brescovit A.D."/>
            <person name="Santos A.J."/>
        </authorList>
    </citation>
    <scope>NUCLEOTIDE SEQUENCE</scope>
    <source>
        <tissue evidence="1">Shoot tissue taken approximately 20 cm above the soil surface</tissue>
    </source>
</reference>
<name>A0A0A9FBG7_ARUDO</name>
<sequence length="68" mass="6604">MLPCSNGVCTGIGSLGSVAIQHDAARSGDVGAAQVLTSMSPGVCLGVASNAAGDTGAITSVTLRERDE</sequence>
<dbReference type="AlphaFoldDB" id="A0A0A9FBG7"/>
<proteinExistence type="predicted"/>
<evidence type="ECO:0000313" key="1">
    <source>
        <dbReference type="EMBL" id="JAE05583.1"/>
    </source>
</evidence>
<dbReference type="EMBL" id="GBRH01192313">
    <property type="protein sequence ID" value="JAE05583.1"/>
    <property type="molecule type" value="Transcribed_RNA"/>
</dbReference>
<accession>A0A0A9FBG7</accession>
<organism evidence="1">
    <name type="scientific">Arundo donax</name>
    <name type="common">Giant reed</name>
    <name type="synonym">Donax arundinaceus</name>
    <dbReference type="NCBI Taxonomy" id="35708"/>
    <lineage>
        <taxon>Eukaryota</taxon>
        <taxon>Viridiplantae</taxon>
        <taxon>Streptophyta</taxon>
        <taxon>Embryophyta</taxon>
        <taxon>Tracheophyta</taxon>
        <taxon>Spermatophyta</taxon>
        <taxon>Magnoliopsida</taxon>
        <taxon>Liliopsida</taxon>
        <taxon>Poales</taxon>
        <taxon>Poaceae</taxon>
        <taxon>PACMAD clade</taxon>
        <taxon>Arundinoideae</taxon>
        <taxon>Arundineae</taxon>
        <taxon>Arundo</taxon>
    </lineage>
</organism>